<dbReference type="Gene3D" id="3.30.450.20">
    <property type="entry name" value="PAS domain"/>
    <property type="match status" value="2"/>
</dbReference>
<evidence type="ECO:0000259" key="19">
    <source>
        <dbReference type="PROSITE" id="PS50110"/>
    </source>
</evidence>
<dbReference type="RefSeq" id="WP_316431756.1">
    <property type="nucleotide sequence ID" value="NZ_CP053586.1"/>
</dbReference>
<evidence type="ECO:0000256" key="8">
    <source>
        <dbReference type="ARBA" id="ARBA00022741"/>
    </source>
</evidence>
<dbReference type="InterPro" id="IPR003594">
    <property type="entry name" value="HATPase_dom"/>
</dbReference>
<feature type="transmembrane region" description="Helical" evidence="17">
    <location>
        <begin position="87"/>
        <end position="104"/>
    </location>
</feature>
<dbReference type="SMART" id="SM00086">
    <property type="entry name" value="PAC"/>
    <property type="match status" value="2"/>
</dbReference>
<reference evidence="22" key="1">
    <citation type="submission" date="2020-05" db="EMBL/GenBank/DDBJ databases">
        <authorList>
            <person name="Zhu T."/>
            <person name="Keshari N."/>
            <person name="Lu X."/>
        </authorList>
    </citation>
    <scope>NUCLEOTIDE SEQUENCE</scope>
    <source>
        <strain evidence="22">NK1-12</strain>
    </source>
</reference>
<evidence type="ECO:0000256" key="9">
    <source>
        <dbReference type="ARBA" id="ARBA00022777"/>
    </source>
</evidence>
<keyword evidence="5 15" id="KW-0597">Phosphoprotein</keyword>
<evidence type="ECO:0000256" key="6">
    <source>
        <dbReference type="ARBA" id="ARBA00022679"/>
    </source>
</evidence>
<dbReference type="InterPro" id="IPR036890">
    <property type="entry name" value="HATPase_C_sf"/>
</dbReference>
<keyword evidence="6" id="KW-0808">Transferase</keyword>
<evidence type="ECO:0000256" key="1">
    <source>
        <dbReference type="ARBA" id="ARBA00000085"/>
    </source>
</evidence>
<dbReference type="Gene3D" id="1.10.287.130">
    <property type="match status" value="1"/>
</dbReference>
<dbReference type="CDD" id="cd16922">
    <property type="entry name" value="HATPase_EvgS-ArcB-TorS-like"/>
    <property type="match status" value="1"/>
</dbReference>
<feature type="domain" description="PAS" evidence="20">
    <location>
        <begin position="135"/>
        <end position="208"/>
    </location>
</feature>
<evidence type="ECO:0000256" key="3">
    <source>
        <dbReference type="ARBA" id="ARBA00006402"/>
    </source>
</evidence>
<feature type="domain" description="PAS" evidence="20">
    <location>
        <begin position="263"/>
        <end position="318"/>
    </location>
</feature>
<protein>
    <recommendedName>
        <fullName evidence="14">Circadian input-output histidine kinase CikA</fullName>
        <ecNumber evidence="4">2.7.13.3</ecNumber>
    </recommendedName>
</protein>
<dbReference type="PANTHER" id="PTHR43547">
    <property type="entry name" value="TWO-COMPONENT HISTIDINE KINASE"/>
    <property type="match status" value="1"/>
</dbReference>
<dbReference type="SMART" id="SM00091">
    <property type="entry name" value="PAS"/>
    <property type="match status" value="2"/>
</dbReference>
<dbReference type="PROSITE" id="PS50110">
    <property type="entry name" value="RESPONSE_REGULATORY"/>
    <property type="match status" value="1"/>
</dbReference>
<keyword evidence="16" id="KW-0175">Coiled coil</keyword>
<keyword evidence="13 17" id="KW-0472">Membrane</keyword>
<evidence type="ECO:0000256" key="14">
    <source>
        <dbReference type="ARBA" id="ARBA00074306"/>
    </source>
</evidence>
<evidence type="ECO:0000313" key="22">
    <source>
        <dbReference type="EMBL" id="WNZ25602.1"/>
    </source>
</evidence>
<evidence type="ECO:0000259" key="20">
    <source>
        <dbReference type="PROSITE" id="PS50112"/>
    </source>
</evidence>
<dbReference type="Pfam" id="PF00072">
    <property type="entry name" value="Response_reg"/>
    <property type="match status" value="1"/>
</dbReference>
<dbReference type="InterPro" id="IPR025201">
    <property type="entry name" value="KdpD_TM"/>
</dbReference>
<feature type="modified residue" description="4-aspartylphosphate" evidence="15">
    <location>
        <position position="721"/>
    </location>
</feature>
<feature type="transmembrane region" description="Helical" evidence="17">
    <location>
        <begin position="34"/>
        <end position="52"/>
    </location>
</feature>
<evidence type="ECO:0000256" key="11">
    <source>
        <dbReference type="ARBA" id="ARBA00022989"/>
    </source>
</evidence>
<keyword evidence="12" id="KW-0902">Two-component regulatory system</keyword>
<dbReference type="InterPro" id="IPR001789">
    <property type="entry name" value="Sig_transdc_resp-reg_receiver"/>
</dbReference>
<evidence type="ECO:0000256" key="5">
    <source>
        <dbReference type="ARBA" id="ARBA00022553"/>
    </source>
</evidence>
<dbReference type="Pfam" id="PF08448">
    <property type="entry name" value="PAS_4"/>
    <property type="match status" value="1"/>
</dbReference>
<keyword evidence="9" id="KW-0418">Kinase</keyword>
<gene>
    <name evidence="22" type="ORF">HJG54_24030</name>
</gene>
<dbReference type="GO" id="GO:0005524">
    <property type="term" value="F:ATP binding"/>
    <property type="evidence" value="ECO:0007669"/>
    <property type="project" value="UniProtKB-KW"/>
</dbReference>
<feature type="transmembrane region" description="Helical" evidence="17">
    <location>
        <begin position="7"/>
        <end position="28"/>
    </location>
</feature>
<dbReference type="PROSITE" id="PS50112">
    <property type="entry name" value="PAS"/>
    <property type="match status" value="2"/>
</dbReference>
<keyword evidence="10" id="KW-0067">ATP-binding</keyword>
<dbReference type="InterPro" id="IPR005467">
    <property type="entry name" value="His_kinase_dom"/>
</dbReference>
<dbReference type="SMART" id="SM00448">
    <property type="entry name" value="REC"/>
    <property type="match status" value="1"/>
</dbReference>
<proteinExistence type="inferred from homology"/>
<dbReference type="Pfam" id="PF13493">
    <property type="entry name" value="DUF4118"/>
    <property type="match status" value="1"/>
</dbReference>
<evidence type="ECO:0000256" key="10">
    <source>
        <dbReference type="ARBA" id="ARBA00022840"/>
    </source>
</evidence>
<keyword evidence="7 17" id="KW-0812">Transmembrane</keyword>
<dbReference type="AlphaFoldDB" id="A0AA96WWX6"/>
<feature type="domain" description="PAC" evidence="21">
    <location>
        <begin position="338"/>
        <end position="390"/>
    </location>
</feature>
<dbReference type="EMBL" id="CP053586">
    <property type="protein sequence ID" value="WNZ25602.1"/>
    <property type="molecule type" value="Genomic_DNA"/>
</dbReference>
<comment type="catalytic activity">
    <reaction evidence="1">
        <text>ATP + protein L-histidine = ADP + protein N-phospho-L-histidine.</text>
        <dbReference type="EC" id="2.7.13.3"/>
    </reaction>
</comment>
<evidence type="ECO:0000256" key="17">
    <source>
        <dbReference type="SAM" id="Phobius"/>
    </source>
</evidence>
<dbReference type="SMART" id="SM00388">
    <property type="entry name" value="HisKA"/>
    <property type="match status" value="1"/>
</dbReference>
<feature type="coiled-coil region" evidence="16">
    <location>
        <begin position="375"/>
        <end position="408"/>
    </location>
</feature>
<dbReference type="SUPFAM" id="SSF55874">
    <property type="entry name" value="ATPase domain of HSP90 chaperone/DNA topoisomerase II/histidine kinase"/>
    <property type="match status" value="1"/>
</dbReference>
<dbReference type="InterPro" id="IPR011006">
    <property type="entry name" value="CheY-like_superfamily"/>
</dbReference>
<feature type="coiled-coil region" evidence="16">
    <location>
        <begin position="246"/>
        <end position="273"/>
    </location>
</feature>
<dbReference type="InterPro" id="IPR004358">
    <property type="entry name" value="Sig_transdc_His_kin-like_C"/>
</dbReference>
<dbReference type="Pfam" id="PF13426">
    <property type="entry name" value="PAS_9"/>
    <property type="match status" value="1"/>
</dbReference>
<dbReference type="InterPro" id="IPR001610">
    <property type="entry name" value="PAC"/>
</dbReference>
<evidence type="ECO:0000256" key="7">
    <source>
        <dbReference type="ARBA" id="ARBA00022692"/>
    </source>
</evidence>
<dbReference type="SUPFAM" id="SSF55785">
    <property type="entry name" value="PYP-like sensor domain (PAS domain)"/>
    <property type="match status" value="2"/>
</dbReference>
<evidence type="ECO:0000256" key="2">
    <source>
        <dbReference type="ARBA" id="ARBA00004141"/>
    </source>
</evidence>
<dbReference type="PROSITE" id="PS50109">
    <property type="entry name" value="HIS_KIN"/>
    <property type="match status" value="1"/>
</dbReference>
<dbReference type="GO" id="GO:0000155">
    <property type="term" value="F:phosphorelay sensor kinase activity"/>
    <property type="evidence" value="ECO:0007669"/>
    <property type="project" value="InterPro"/>
</dbReference>
<dbReference type="InterPro" id="IPR013656">
    <property type="entry name" value="PAS_4"/>
</dbReference>
<dbReference type="NCBIfam" id="TIGR00229">
    <property type="entry name" value="sensory_box"/>
    <property type="match status" value="2"/>
</dbReference>
<dbReference type="Gene3D" id="3.30.565.10">
    <property type="entry name" value="Histidine kinase-like ATPase, C-terminal domain"/>
    <property type="match status" value="1"/>
</dbReference>
<keyword evidence="11 17" id="KW-1133">Transmembrane helix</keyword>
<evidence type="ECO:0000256" key="4">
    <source>
        <dbReference type="ARBA" id="ARBA00012438"/>
    </source>
</evidence>
<dbReference type="SUPFAM" id="SSF47384">
    <property type="entry name" value="Homodimeric domain of signal transducing histidine kinase"/>
    <property type="match status" value="1"/>
</dbReference>
<dbReference type="SUPFAM" id="SSF52172">
    <property type="entry name" value="CheY-like"/>
    <property type="match status" value="1"/>
</dbReference>
<evidence type="ECO:0000256" key="16">
    <source>
        <dbReference type="SAM" id="Coils"/>
    </source>
</evidence>
<dbReference type="CDD" id="cd00082">
    <property type="entry name" value="HisKA"/>
    <property type="match status" value="1"/>
</dbReference>
<dbReference type="InterPro" id="IPR035965">
    <property type="entry name" value="PAS-like_dom_sf"/>
</dbReference>
<dbReference type="Pfam" id="PF02518">
    <property type="entry name" value="HATPase_c"/>
    <property type="match status" value="1"/>
</dbReference>
<dbReference type="InterPro" id="IPR003661">
    <property type="entry name" value="HisK_dim/P_dom"/>
</dbReference>
<evidence type="ECO:0000259" key="18">
    <source>
        <dbReference type="PROSITE" id="PS50109"/>
    </source>
</evidence>
<dbReference type="InterPro" id="IPR038318">
    <property type="entry name" value="KdpD_sf"/>
</dbReference>
<dbReference type="Gene3D" id="3.40.50.2300">
    <property type="match status" value="1"/>
</dbReference>
<dbReference type="FunFam" id="3.30.565.10:FF:000010">
    <property type="entry name" value="Sensor histidine kinase RcsC"/>
    <property type="match status" value="1"/>
</dbReference>
<comment type="similarity">
    <text evidence="3">In the N-terminal section; belongs to the phytochrome family.</text>
</comment>
<keyword evidence="8" id="KW-0547">Nucleotide-binding</keyword>
<organism evidence="22">
    <name type="scientific">Leptolyngbya sp. NK1-12</name>
    <dbReference type="NCBI Taxonomy" id="2547451"/>
    <lineage>
        <taxon>Bacteria</taxon>
        <taxon>Bacillati</taxon>
        <taxon>Cyanobacteriota</taxon>
        <taxon>Cyanophyceae</taxon>
        <taxon>Leptolyngbyales</taxon>
        <taxon>Leptolyngbyaceae</taxon>
        <taxon>Leptolyngbya group</taxon>
        <taxon>Leptolyngbya</taxon>
    </lineage>
</organism>
<dbReference type="PRINTS" id="PR00344">
    <property type="entry name" value="BCTRLSENSOR"/>
</dbReference>
<sequence>MQQRTPLLRYSVAILSSIAAFLLTRLLWEQIQPTIYPFFLAAVIISSWYGGLKPGLVATVLTTGLSEYFFLTTAFSIGASPANLGRTLYFVLVAVLICVLNVRVRSAQRHAESNALEAERTQALLLQNQERLRESEERLRLLIEGVRDYAIFALDPEGRFVSWNTGAERILGYSEAEIFGRSFSCIFTSEDIASGRPDEALQIAINEGQAQDDRWHVRKDGSLFWANGVITPLYDTVGNLRGFSKILRDNTEVKQAQDALQASEERFRSLIENVQDYAIFMLDPEGRVASWNRGSEAVLGYPESEILGRHFSHFFPPELIAQGLPEQELTMTVTEGRSQQERLHVRKDGTRFWASEVMTALRDETGRLRGFSKVMRDVTERKRAETERAQLLEDEQAARAEAEAANRAKDEFLAIISHELRTPLTAIAGWVGMLRTGMLDEERATLALETIERNANLQAQLIEDLLDISRIIRGELRLACAVVSLAEVITAAAEAVCPKIREKQLQFELLLNSSAGKMENQESAAPDILVWGDADRLQQVVWNLLANAVKFTPEGGRVTVQLERIEQAEPLAQITVADTGIGIRADFLPHVFDRFRQADSTSTRSYTGLGLGLAIARYLVEAHNGTITAASSGEGQGATFTVRLPLLQSNERRAVSAELPQDYQTVDLSGLLILVVDDDPDVRSWLSTLLQSRGAEVIAVHSVAAAIEVLQQTTPNLLISDIALPDEDGHALMRYLKSFEIERKIQIPAIALTAYATEEAEAAAIAAGFARYLMKPVAASDLITAIASQFPQG</sequence>
<feature type="domain" description="Response regulatory" evidence="19">
    <location>
        <begin position="672"/>
        <end position="790"/>
    </location>
</feature>
<feature type="domain" description="PAC" evidence="21">
    <location>
        <begin position="210"/>
        <end position="262"/>
    </location>
</feature>
<evidence type="ECO:0000256" key="13">
    <source>
        <dbReference type="ARBA" id="ARBA00023136"/>
    </source>
</evidence>
<evidence type="ECO:0000256" key="12">
    <source>
        <dbReference type="ARBA" id="ARBA00023012"/>
    </source>
</evidence>
<name>A0AA96WWX6_9CYAN</name>
<evidence type="ECO:0000256" key="15">
    <source>
        <dbReference type="PROSITE-ProRule" id="PRU00169"/>
    </source>
</evidence>
<dbReference type="InterPro" id="IPR036097">
    <property type="entry name" value="HisK_dim/P_sf"/>
</dbReference>
<dbReference type="GO" id="GO:0016020">
    <property type="term" value="C:membrane"/>
    <property type="evidence" value="ECO:0007669"/>
    <property type="project" value="UniProtKB-SubCell"/>
</dbReference>
<comment type="subcellular location">
    <subcellularLocation>
        <location evidence="2">Membrane</location>
        <topology evidence="2">Multi-pass membrane protein</topology>
    </subcellularLocation>
</comment>
<dbReference type="Pfam" id="PF00512">
    <property type="entry name" value="HisKA"/>
    <property type="match status" value="1"/>
</dbReference>
<dbReference type="PROSITE" id="PS50113">
    <property type="entry name" value="PAC"/>
    <property type="match status" value="2"/>
</dbReference>
<dbReference type="Gene3D" id="1.20.120.620">
    <property type="entry name" value="Backbone structure of the membrane domain of e. Coli histidine kinase receptor kdpd"/>
    <property type="match status" value="1"/>
</dbReference>
<dbReference type="InterPro" id="IPR000014">
    <property type="entry name" value="PAS"/>
</dbReference>
<feature type="domain" description="Histidine kinase" evidence="18">
    <location>
        <begin position="415"/>
        <end position="648"/>
    </location>
</feature>
<dbReference type="PANTHER" id="PTHR43547:SF2">
    <property type="entry name" value="HYBRID SIGNAL TRANSDUCTION HISTIDINE KINASE C"/>
    <property type="match status" value="1"/>
</dbReference>
<dbReference type="EC" id="2.7.13.3" evidence="4"/>
<dbReference type="CDD" id="cd00130">
    <property type="entry name" value="PAS"/>
    <property type="match status" value="2"/>
</dbReference>
<dbReference type="SMART" id="SM00387">
    <property type="entry name" value="HATPase_c"/>
    <property type="match status" value="1"/>
</dbReference>
<dbReference type="InterPro" id="IPR000700">
    <property type="entry name" value="PAS-assoc_C"/>
</dbReference>
<accession>A0AA96WWX6</accession>
<evidence type="ECO:0000259" key="21">
    <source>
        <dbReference type="PROSITE" id="PS50113"/>
    </source>
</evidence>